<evidence type="ECO:0008006" key="4">
    <source>
        <dbReference type="Google" id="ProtNLM"/>
    </source>
</evidence>
<dbReference type="InterPro" id="IPR001680">
    <property type="entry name" value="WD40_rpt"/>
</dbReference>
<dbReference type="Proteomes" id="UP000572268">
    <property type="component" value="Unassembled WGS sequence"/>
</dbReference>
<protein>
    <recommendedName>
        <fullName evidence="4">WD repeat-containing protein 17</fullName>
    </recommendedName>
</protein>
<evidence type="ECO:0000313" key="3">
    <source>
        <dbReference type="Proteomes" id="UP000572268"/>
    </source>
</evidence>
<dbReference type="InterPro" id="IPR015943">
    <property type="entry name" value="WD40/YVTN_repeat-like_dom_sf"/>
</dbReference>
<organism evidence="2 3">
    <name type="scientific">Perkinsus olseni</name>
    <name type="common">Perkinsus atlanticus</name>
    <dbReference type="NCBI Taxonomy" id="32597"/>
    <lineage>
        <taxon>Eukaryota</taxon>
        <taxon>Sar</taxon>
        <taxon>Alveolata</taxon>
        <taxon>Perkinsozoa</taxon>
        <taxon>Perkinsea</taxon>
        <taxon>Perkinsida</taxon>
        <taxon>Perkinsidae</taxon>
        <taxon>Perkinsus</taxon>
    </lineage>
</organism>
<dbReference type="Gene3D" id="2.130.10.10">
    <property type="entry name" value="YVTN repeat-like/Quinoprotein amine dehydrogenase"/>
    <property type="match status" value="3"/>
</dbReference>
<dbReference type="SMART" id="SM00320">
    <property type="entry name" value="WD40"/>
    <property type="match status" value="6"/>
</dbReference>
<name>A0A7J6MN87_PEROL</name>
<reference evidence="2 3" key="1">
    <citation type="submission" date="2020-04" db="EMBL/GenBank/DDBJ databases">
        <title>Perkinsus olseni comparative genomics.</title>
        <authorList>
            <person name="Bogema D.R."/>
        </authorList>
    </citation>
    <scope>NUCLEOTIDE SEQUENCE [LARGE SCALE GENOMIC DNA]</scope>
    <source>
        <strain evidence="2">ATCC PRA-31</strain>
    </source>
</reference>
<dbReference type="InterPro" id="IPR036322">
    <property type="entry name" value="WD40_repeat_dom_sf"/>
</dbReference>
<proteinExistence type="predicted"/>
<evidence type="ECO:0000313" key="2">
    <source>
        <dbReference type="EMBL" id="KAF4672700.1"/>
    </source>
</evidence>
<sequence length="1169" mass="126700">MDTLGTLPAGAQCWHKTVLSTSGNHLAYLSTLTLNVIRISDLTPVDTREITFGSVRDEMLAAVIRNPHGDDEFLVVSYTGRATLVRVEGGSLAPSPGAQEPFQLAMHAGSSRRTESVSEILLDFDAVEAGVLWYYHHAESGEHQLRHRKVRDHGSAPLERSFRLGPPSPGSRPLKSPAEGASRPTATVLRPHHSRRRTLAFGWSNGGVTMITVEVGERVLSAPRGTAVVDLAWDLLSTCYILAAYGNGEIVLLDTSGSGLAVESCRFDAATTPIRSVLWQCGSRGPGSFLTAGGNGSTVLQLWNVSKRAPVGEMKETVFDCSFHPRDPNVFCTGSYDGCVKLWRMLSNINGDVDSIAEVVAEMSASTESDGGQPAVAKSKSTVYGVDFSYCGQKIAGVTVKGELHVWRVDTGQFLSQVLCCARSHSDEIPISPSEVKSPVRFACVHAFRVSRQESCERSVILEPWVWHAGGSSWALATKESQIHARHYNVVDIPSLRRSAGGGSLAPRRSAMRGPHSGWIAFARTDGKALVVDQLQGGRTVAVLDHQSPVFGAAWTPFAEGSSPQLCTTDLDGVVRVWSISPTNGVARISHCLSGHKGKAFNPVKLSSLAEATTAGGFPNHMWHILDQSLVVCLPAAVPSSSPWPPVQSTIRVWDVPTGCCLHVHCDHAADVYGLASHPSRPFLFVSTSRDSTIKCSTTEWLCRLPIVCALFAEDPVAELASFISTDDRDAILREFLDCSPEAFPGKPVPYTSLYGPGSARLLEELRSRDRDPLRDAVDILSFFVYRRGVEDIADVVRGLLGIPRQHDGPGEYVPEEDIEAACSSRAYTALAAATTAPSVVGNLDARGHFSVMPESRPSLGRAAELFLVNGDIRNYCEALARGRQWEAAIAMAPAVSLQYWQELCDRYVDFIKLSESSDSTGGRDEALPYLIAAGRSAEAIQLMVDRGGKCLEPMTLAKALADGRVPDRCVDLHIPRTPPGDLSHFERACVLVAESLARQPWTRLRACGILLGSGQTENAFALLGRPEDTLLHCGLRKMLHSCPSQRCALTEKLTRVTEELESVGRLPPLALIDFINDVNIPEESPRTLDPRRSSTIVVLRDEDLQSSGAGLSLSIPNWGTLDAQVILEDSPVDGNELDLAKAQRLRTFRNTQLTFPPAPPPSLRINKQ</sequence>
<gene>
    <name evidence="2" type="ORF">FOL46_008510</name>
</gene>
<dbReference type="Pfam" id="PF00400">
    <property type="entry name" value="WD40"/>
    <property type="match status" value="2"/>
</dbReference>
<dbReference type="PANTHER" id="PTHR44464">
    <property type="entry name" value="WD REPEAT-CONTAINING PROTEIN 17"/>
    <property type="match status" value="1"/>
</dbReference>
<dbReference type="EMBL" id="JABANN010000069">
    <property type="protein sequence ID" value="KAF4672700.1"/>
    <property type="molecule type" value="Genomic_DNA"/>
</dbReference>
<evidence type="ECO:0000256" key="1">
    <source>
        <dbReference type="SAM" id="MobiDB-lite"/>
    </source>
</evidence>
<feature type="region of interest" description="Disordered" evidence="1">
    <location>
        <begin position="144"/>
        <end position="186"/>
    </location>
</feature>
<dbReference type="SUPFAM" id="SSF50978">
    <property type="entry name" value="WD40 repeat-like"/>
    <property type="match status" value="1"/>
</dbReference>
<accession>A0A7J6MN87</accession>
<comment type="caution">
    <text evidence="2">The sequence shown here is derived from an EMBL/GenBank/DDBJ whole genome shotgun (WGS) entry which is preliminary data.</text>
</comment>
<dbReference type="PANTHER" id="PTHR44464:SF1">
    <property type="entry name" value="WD REPEAT-CONTAINING PROTEIN 17"/>
    <property type="match status" value="1"/>
</dbReference>
<dbReference type="AlphaFoldDB" id="A0A7J6MN87"/>